<evidence type="ECO:0000313" key="3">
    <source>
        <dbReference type="Proteomes" id="UP001329151"/>
    </source>
</evidence>
<reference evidence="2 3" key="1">
    <citation type="submission" date="2023-10" db="EMBL/GenBank/DDBJ databases">
        <title>Complete Genome Sequence of Limnobacter thiooxidans CS-K2T, Isolated from freshwater lake sediments in Bavaria, Germany.</title>
        <authorList>
            <person name="Naruki M."/>
            <person name="Watanabe A."/>
            <person name="Warashina T."/>
            <person name="Morita T."/>
            <person name="Arakawa K."/>
        </authorList>
    </citation>
    <scope>NUCLEOTIDE SEQUENCE [LARGE SCALE GENOMIC DNA]</scope>
    <source>
        <strain evidence="2 3">CS-K2</strain>
    </source>
</reference>
<evidence type="ECO:0000256" key="1">
    <source>
        <dbReference type="SAM" id="Phobius"/>
    </source>
</evidence>
<dbReference type="AlphaFoldDB" id="A0AA86J846"/>
<proteinExistence type="predicted"/>
<protein>
    <submittedName>
        <fullName evidence="2">Uncharacterized protein</fullName>
    </submittedName>
</protein>
<organism evidence="2 3">
    <name type="scientific">Limnobacter thiooxidans</name>
    <dbReference type="NCBI Taxonomy" id="131080"/>
    <lineage>
        <taxon>Bacteria</taxon>
        <taxon>Pseudomonadati</taxon>
        <taxon>Pseudomonadota</taxon>
        <taxon>Betaproteobacteria</taxon>
        <taxon>Burkholderiales</taxon>
        <taxon>Burkholderiaceae</taxon>
        <taxon>Limnobacter</taxon>
    </lineage>
</organism>
<keyword evidence="1" id="KW-1133">Transmembrane helix</keyword>
<dbReference type="KEGG" id="lto:RGQ30_18110"/>
<sequence length="173" mass="18769">MLACTVLCGLLLFQVMPGLVDSAVNLATQGLWSAWMGVLTPVLTMIAIFAVTRLHFFPYFNEQTDARMRDYLDGVGLGVADYPGIGWIKACCQTSLSCAVILLSGPLCVGAMCVLVNPDRSVVLALDAAFTITSPWQVLRAVFITTALGGLVAVVQLLRYWPVDRWVQQSTVK</sequence>
<keyword evidence="1" id="KW-0812">Transmembrane</keyword>
<feature type="transmembrane region" description="Helical" evidence="1">
    <location>
        <begin position="96"/>
        <end position="118"/>
    </location>
</feature>
<gene>
    <name evidence="2" type="ORF">RGQ30_18110</name>
</gene>
<evidence type="ECO:0000313" key="2">
    <source>
        <dbReference type="EMBL" id="BET26310.1"/>
    </source>
</evidence>
<accession>A0AA86J846</accession>
<name>A0AA86J846_9BURK</name>
<keyword evidence="3" id="KW-1185">Reference proteome</keyword>
<dbReference type="Proteomes" id="UP001329151">
    <property type="component" value="Chromosome"/>
</dbReference>
<feature type="transmembrane region" description="Helical" evidence="1">
    <location>
        <begin position="32"/>
        <end position="51"/>
    </location>
</feature>
<dbReference type="EMBL" id="AP028947">
    <property type="protein sequence ID" value="BET26310.1"/>
    <property type="molecule type" value="Genomic_DNA"/>
</dbReference>
<dbReference type="RefSeq" id="WP_338284356.1">
    <property type="nucleotide sequence ID" value="NZ_AP028947.1"/>
</dbReference>
<keyword evidence="1" id="KW-0472">Membrane</keyword>
<feature type="transmembrane region" description="Helical" evidence="1">
    <location>
        <begin position="138"/>
        <end position="158"/>
    </location>
</feature>